<dbReference type="PANTHER" id="PTHR48480:SF2">
    <property type="entry name" value="PEPTIDASE D"/>
    <property type="match status" value="1"/>
</dbReference>
<evidence type="ECO:0000256" key="1">
    <source>
        <dbReference type="ARBA" id="ARBA00001936"/>
    </source>
</evidence>
<dbReference type="OrthoDB" id="10261878at2759"/>
<dbReference type="Pfam" id="PF00557">
    <property type="entry name" value="Peptidase_M24"/>
    <property type="match status" value="1"/>
</dbReference>
<evidence type="ECO:0000256" key="10">
    <source>
        <dbReference type="ARBA" id="ARBA00044051"/>
    </source>
</evidence>
<dbReference type="InParanoid" id="F2U4F7"/>
<dbReference type="Pfam" id="PF05195">
    <property type="entry name" value="AMP_N"/>
    <property type="match status" value="1"/>
</dbReference>
<dbReference type="FunFam" id="3.90.230.10:FF:000002">
    <property type="entry name" value="Xaa-Pro aminopeptidase 3"/>
    <property type="match status" value="1"/>
</dbReference>
<dbReference type="GO" id="GO:0102009">
    <property type="term" value="F:proline dipeptidase activity"/>
    <property type="evidence" value="ECO:0007669"/>
    <property type="project" value="UniProtKB-EC"/>
</dbReference>
<gene>
    <name evidence="17" type="ORF">PTSG_03173</name>
</gene>
<dbReference type="Proteomes" id="UP000007799">
    <property type="component" value="Unassembled WGS sequence"/>
</dbReference>
<dbReference type="SUPFAM" id="SSF55920">
    <property type="entry name" value="Creatinase/aminopeptidase"/>
    <property type="match status" value="1"/>
</dbReference>
<evidence type="ECO:0000256" key="2">
    <source>
        <dbReference type="ARBA" id="ARBA00011738"/>
    </source>
</evidence>
<evidence type="ECO:0000256" key="6">
    <source>
        <dbReference type="ARBA" id="ARBA00022997"/>
    </source>
</evidence>
<sequence>MLKRICMIPACRNDTDHEPLFRQESYFHWAFGCAEAGTAGAIDIDTKKSILFIPRLPEAYAVWMGKIEPPSTFAKKYGVDEAYYVDEIPKVMQDNYASKTVHVLYGKNTDSGAYSKPASFEGMDKFTVDKDTLHPVIADLRVFKTKEELDVLRFVNQMTSEGHVEAMRQIKPGMYEYQLEAIFKFHVYMHGGCRRTAYTPICASGPNAAVLHYGHAGAPNDREIKDGDIMLLDMGGEYHCYAGDITTSYPANGKFTEEQKIVYQGVLNAMTSVEQAMKPGVVWTDMQILASRRILEALIELGVLHGDIEEMMKVYLGGYFMPHGLGHFMGIDTHDVGGYLPGYPERIDKPGLRSVRTARELKENMVLTVEPGMYFIDSEMDKIIADPTLSKFVNVERLNQFRGWGGVRLEDNVIVTATGIDNMSSVPRTIEELESVMAGGAWPPARDAKPELCRNFDMWGAATKQ</sequence>
<keyword evidence="8" id="KW-0464">Manganese</keyword>
<evidence type="ECO:0000256" key="8">
    <source>
        <dbReference type="ARBA" id="ARBA00023211"/>
    </source>
</evidence>
<evidence type="ECO:0000256" key="12">
    <source>
        <dbReference type="ARBA" id="ARBA00044252"/>
    </source>
</evidence>
<evidence type="ECO:0000313" key="17">
    <source>
        <dbReference type="EMBL" id="EGD82523.1"/>
    </source>
</evidence>
<dbReference type="GO" id="GO:0070006">
    <property type="term" value="F:metalloaminopeptidase activity"/>
    <property type="evidence" value="ECO:0007669"/>
    <property type="project" value="InterPro"/>
</dbReference>
<dbReference type="GeneID" id="16076346"/>
<dbReference type="GO" id="GO:0006508">
    <property type="term" value="P:proteolysis"/>
    <property type="evidence" value="ECO:0007669"/>
    <property type="project" value="UniProtKB-KW"/>
</dbReference>
<evidence type="ECO:0000256" key="13">
    <source>
        <dbReference type="ARBA" id="ARBA00044284"/>
    </source>
</evidence>
<dbReference type="KEGG" id="sre:PTSG_03173"/>
<keyword evidence="5" id="KW-0378">Hydrolase</keyword>
<dbReference type="AlphaFoldDB" id="F2U4F7"/>
<accession>F2U4F7</accession>
<dbReference type="MEROPS" id="M24.007"/>
<dbReference type="SUPFAM" id="SSF53092">
    <property type="entry name" value="Creatinase/prolidase N-terminal domain"/>
    <property type="match status" value="1"/>
</dbReference>
<evidence type="ECO:0000259" key="16">
    <source>
        <dbReference type="SMART" id="SM01011"/>
    </source>
</evidence>
<evidence type="ECO:0000256" key="15">
    <source>
        <dbReference type="ARBA" id="ARBA00048994"/>
    </source>
</evidence>
<dbReference type="STRING" id="946362.F2U4F7"/>
<dbReference type="InterPro" id="IPR000994">
    <property type="entry name" value="Pept_M24"/>
</dbReference>
<dbReference type="OMA" id="DAHALFF"/>
<dbReference type="GO" id="GO:0030145">
    <property type="term" value="F:manganese ion binding"/>
    <property type="evidence" value="ECO:0007669"/>
    <property type="project" value="InterPro"/>
</dbReference>
<evidence type="ECO:0000256" key="7">
    <source>
        <dbReference type="ARBA" id="ARBA00023049"/>
    </source>
</evidence>
<dbReference type="CDD" id="cd01087">
    <property type="entry name" value="Prolidase"/>
    <property type="match status" value="1"/>
</dbReference>
<dbReference type="FunCoup" id="F2U4F7">
    <property type="interactions" value="212"/>
</dbReference>
<dbReference type="InterPro" id="IPR007865">
    <property type="entry name" value="Aminopep_P_N"/>
</dbReference>
<dbReference type="PANTHER" id="PTHR48480">
    <property type="match status" value="1"/>
</dbReference>
<dbReference type="Gene3D" id="3.40.350.10">
    <property type="entry name" value="Creatinase/prolidase N-terminal domain"/>
    <property type="match status" value="1"/>
</dbReference>
<dbReference type="EMBL" id="GL832961">
    <property type="protein sequence ID" value="EGD82523.1"/>
    <property type="molecule type" value="Genomic_DNA"/>
</dbReference>
<dbReference type="Gene3D" id="3.90.230.10">
    <property type="entry name" value="Creatinase/methionine aminopeptidase superfamily"/>
    <property type="match status" value="1"/>
</dbReference>
<dbReference type="EC" id="3.4.13.9" evidence="10"/>
<evidence type="ECO:0000256" key="4">
    <source>
        <dbReference type="ARBA" id="ARBA00022723"/>
    </source>
</evidence>
<dbReference type="InterPro" id="IPR052433">
    <property type="entry name" value="X-Pro_dipept-like"/>
</dbReference>
<evidence type="ECO:0000313" key="18">
    <source>
        <dbReference type="Proteomes" id="UP000007799"/>
    </source>
</evidence>
<keyword evidence="6" id="KW-0224">Dipeptidase</keyword>
<keyword evidence="7" id="KW-0482">Metalloprotease</keyword>
<comment type="similarity">
    <text evidence="9">Belongs to the peptidase M24B family. Eukaryotic-type prolidase subfamily.</text>
</comment>
<evidence type="ECO:0000256" key="3">
    <source>
        <dbReference type="ARBA" id="ARBA00022670"/>
    </source>
</evidence>
<dbReference type="SMART" id="SM01011">
    <property type="entry name" value="AMP_N"/>
    <property type="match status" value="1"/>
</dbReference>
<evidence type="ECO:0000256" key="5">
    <source>
        <dbReference type="ARBA" id="ARBA00022801"/>
    </source>
</evidence>
<evidence type="ECO:0000256" key="9">
    <source>
        <dbReference type="ARBA" id="ARBA00043990"/>
    </source>
</evidence>
<organism evidence="18">
    <name type="scientific">Salpingoeca rosetta (strain ATCC 50818 / BSB-021)</name>
    <dbReference type="NCBI Taxonomy" id="946362"/>
    <lineage>
        <taxon>Eukaryota</taxon>
        <taxon>Choanoflagellata</taxon>
        <taxon>Craspedida</taxon>
        <taxon>Salpingoecidae</taxon>
        <taxon>Salpingoeca</taxon>
    </lineage>
</organism>
<dbReference type="InterPro" id="IPR036005">
    <property type="entry name" value="Creatinase/aminopeptidase-like"/>
</dbReference>
<dbReference type="RefSeq" id="XP_004995759.1">
    <property type="nucleotide sequence ID" value="XM_004995702.1"/>
</dbReference>
<name>F2U4F7_SALR5</name>
<comment type="subunit">
    <text evidence="2">Homodimer.</text>
</comment>
<proteinExistence type="inferred from homology"/>
<comment type="catalytic activity">
    <reaction evidence="15">
        <text>Xaa-L-Pro dipeptide + H2O = an L-alpha-amino acid + L-proline</text>
        <dbReference type="Rhea" id="RHEA:76407"/>
        <dbReference type="ChEBI" id="CHEBI:15377"/>
        <dbReference type="ChEBI" id="CHEBI:59869"/>
        <dbReference type="ChEBI" id="CHEBI:60039"/>
        <dbReference type="ChEBI" id="CHEBI:195196"/>
        <dbReference type="EC" id="3.4.13.9"/>
    </reaction>
</comment>
<protein>
    <recommendedName>
        <fullName evidence="11">Xaa-Pro dipeptidase</fullName>
        <ecNumber evidence="10">3.4.13.9</ecNumber>
    </recommendedName>
    <alternativeName>
        <fullName evidence="14">Imidodipeptidase</fullName>
    </alternativeName>
    <alternativeName>
        <fullName evidence="12">Peptidase D</fullName>
    </alternativeName>
    <alternativeName>
        <fullName evidence="13">Proline dipeptidase</fullName>
    </alternativeName>
</protein>
<keyword evidence="3" id="KW-0645">Protease</keyword>
<keyword evidence="4" id="KW-0479">Metal-binding</keyword>
<dbReference type="InterPro" id="IPR029149">
    <property type="entry name" value="Creatin/AminoP/Spt16_N"/>
</dbReference>
<feature type="domain" description="Aminopeptidase P N-terminal" evidence="16">
    <location>
        <begin position="1"/>
        <end position="112"/>
    </location>
</feature>
<dbReference type="eggNOG" id="KOG2737">
    <property type="taxonomic scope" value="Eukaryota"/>
</dbReference>
<reference evidence="17" key="1">
    <citation type="submission" date="2009-08" db="EMBL/GenBank/DDBJ databases">
        <title>Annotation of Salpingoeca rosetta.</title>
        <authorList>
            <consortium name="The Broad Institute Genome Sequencing Platform"/>
            <person name="Russ C."/>
            <person name="Cuomo C."/>
            <person name="Burger G."/>
            <person name="Gray M.W."/>
            <person name="Holland P.W.H."/>
            <person name="King N."/>
            <person name="Lang F.B.F."/>
            <person name="Roger A.J."/>
            <person name="Ruiz-Trillo I."/>
            <person name="Young S.K."/>
            <person name="Zeng Q."/>
            <person name="Gargeya S."/>
            <person name="Alvarado L."/>
            <person name="Berlin A."/>
            <person name="Chapman S.B."/>
            <person name="Chen Z."/>
            <person name="Freedman E."/>
            <person name="Gellesch M."/>
            <person name="Goldberg J."/>
            <person name="Griggs A."/>
            <person name="Gujja S."/>
            <person name="Heilman E."/>
            <person name="Heiman D."/>
            <person name="Howarth C."/>
            <person name="Mehta T."/>
            <person name="Neiman D."/>
            <person name="Pearson M."/>
            <person name="Roberts A."/>
            <person name="Saif S."/>
            <person name="Shea T."/>
            <person name="Shenoy N."/>
            <person name="Sisk P."/>
            <person name="Stolte C."/>
            <person name="Sykes S."/>
            <person name="White J."/>
            <person name="Yandava C."/>
            <person name="Haas B."/>
            <person name="Nusbaum C."/>
            <person name="Birren B."/>
        </authorList>
    </citation>
    <scope>NUCLEOTIDE SEQUENCE [LARGE SCALE GENOMIC DNA]</scope>
    <source>
        <strain evidence="17">ATCC 50818</strain>
    </source>
</reference>
<comment type="cofactor">
    <cofactor evidence="1">
        <name>Mn(2+)</name>
        <dbReference type="ChEBI" id="CHEBI:29035"/>
    </cofactor>
</comment>
<evidence type="ECO:0000256" key="11">
    <source>
        <dbReference type="ARBA" id="ARBA00044141"/>
    </source>
</evidence>
<evidence type="ECO:0000256" key="14">
    <source>
        <dbReference type="ARBA" id="ARBA00044351"/>
    </source>
</evidence>
<keyword evidence="18" id="KW-1185">Reference proteome</keyword>